<dbReference type="EMBL" id="JAQSDF010000082">
    <property type="protein sequence ID" value="MDI1232405.1"/>
    <property type="molecule type" value="Genomic_DNA"/>
</dbReference>
<keyword evidence="2" id="KW-1185">Reference proteome</keyword>
<proteinExistence type="predicted"/>
<sequence length="237" mass="27048">MKRNHQTDTSYVINDQDLFKQITFHEAGHAAAIYLCNKQKQLPPVHFQIIIKASKRQKGSLLDTCRLGYEHFAAVVEGGRLIHSLPVALIESAHYFSDVEQDAYQTAFEADVINLLVGPLAEAKHVALRDNEQFTAQLVNINALHYYGGTSDLEQVYEYLDIFIATKSRQQEKLVELFGKAFQFISSPIYWQAIERLADYILKNRENIISCEESIAVMDESGMRQKRQAIQALRLVN</sequence>
<dbReference type="AlphaFoldDB" id="A0AA43TQZ5"/>
<gene>
    <name evidence="1" type="ORF">PSU93_14800</name>
</gene>
<protein>
    <recommendedName>
        <fullName evidence="3">Peptidase M41 domain-containing protein</fullName>
    </recommendedName>
</protein>
<organism evidence="1 2">
    <name type="scientific">Candidatus Methylobacter titanis</name>
    <dbReference type="NCBI Taxonomy" id="3053457"/>
    <lineage>
        <taxon>Bacteria</taxon>
        <taxon>Pseudomonadati</taxon>
        <taxon>Pseudomonadota</taxon>
        <taxon>Gammaproteobacteria</taxon>
        <taxon>Methylococcales</taxon>
        <taxon>Methylococcaceae</taxon>
        <taxon>Methylobacter</taxon>
    </lineage>
</organism>
<accession>A0AA43TQZ5</accession>
<dbReference type="Proteomes" id="UP001160519">
    <property type="component" value="Unassembled WGS sequence"/>
</dbReference>
<evidence type="ECO:0008006" key="3">
    <source>
        <dbReference type="Google" id="ProtNLM"/>
    </source>
</evidence>
<reference evidence="1" key="1">
    <citation type="submission" date="2023-01" db="EMBL/GenBank/DDBJ databases">
        <title>Biogeochemical cycle of methane in antarctic sediments.</title>
        <authorList>
            <person name="Roldan D.M."/>
            <person name="Menes R.J."/>
        </authorList>
    </citation>
    <scope>NUCLEOTIDE SEQUENCE [LARGE SCALE GENOMIC DNA]</scope>
    <source>
        <strain evidence="1">K-2018 MAG008</strain>
    </source>
</reference>
<evidence type="ECO:0000313" key="1">
    <source>
        <dbReference type="EMBL" id="MDI1232405.1"/>
    </source>
</evidence>
<comment type="caution">
    <text evidence="1">The sequence shown here is derived from an EMBL/GenBank/DDBJ whole genome shotgun (WGS) entry which is preliminary data.</text>
</comment>
<evidence type="ECO:0000313" key="2">
    <source>
        <dbReference type="Proteomes" id="UP001160519"/>
    </source>
</evidence>
<name>A0AA43TQZ5_9GAMM</name>